<accession>A0A365QL81</accession>
<gene>
    <name evidence="1" type="ORF">DPV79_32320</name>
</gene>
<organism evidence="1 2">
    <name type="scientific">Burkholderia reimsis</name>
    <dbReference type="NCBI Taxonomy" id="2234132"/>
    <lineage>
        <taxon>Bacteria</taxon>
        <taxon>Pseudomonadati</taxon>
        <taxon>Pseudomonadota</taxon>
        <taxon>Betaproteobacteria</taxon>
        <taxon>Burkholderiales</taxon>
        <taxon>Burkholderiaceae</taxon>
        <taxon>Burkholderia</taxon>
    </lineage>
</organism>
<name>A0A365QL81_9BURK</name>
<dbReference type="Proteomes" id="UP000252458">
    <property type="component" value="Unassembled WGS sequence"/>
</dbReference>
<keyword evidence="2" id="KW-1185">Reference proteome</keyword>
<dbReference type="RefSeq" id="WP_021163637.1">
    <property type="nucleotide sequence ID" value="NZ_QMFZ01000037.1"/>
</dbReference>
<dbReference type="AlphaFoldDB" id="A0A365QL81"/>
<comment type="caution">
    <text evidence="1">The sequence shown here is derived from an EMBL/GenBank/DDBJ whole genome shotgun (WGS) entry which is preliminary data.</text>
</comment>
<reference evidence="1 2" key="1">
    <citation type="submission" date="2018-06" db="EMBL/GenBank/DDBJ databases">
        <title>Draft genome sequence of Burkholderia reimsis strain BE51 isolated from a French agricultural soil.</title>
        <authorList>
            <person name="Esmaeel Q."/>
        </authorList>
    </citation>
    <scope>NUCLEOTIDE SEQUENCE [LARGE SCALE GENOMIC DNA]</scope>
    <source>
        <strain evidence="1 2">BE51</strain>
    </source>
</reference>
<evidence type="ECO:0000313" key="2">
    <source>
        <dbReference type="Proteomes" id="UP000252458"/>
    </source>
</evidence>
<protein>
    <submittedName>
        <fullName evidence="1">Uncharacterized protein</fullName>
    </submittedName>
</protein>
<evidence type="ECO:0000313" key="1">
    <source>
        <dbReference type="EMBL" id="RBB34248.1"/>
    </source>
</evidence>
<sequence>MSQLGKIPAALAAQSISSREIVLPLDAALECIDYCVRHRIPIYGWEGWVLTADGRVGHGSAPQGTVCLADWPLADAAAFCRSTMTSDAQAWHDEYHATTDRLHFCITIGDAR</sequence>
<proteinExistence type="predicted"/>
<dbReference type="EMBL" id="QMFZ01000037">
    <property type="protein sequence ID" value="RBB34248.1"/>
    <property type="molecule type" value="Genomic_DNA"/>
</dbReference>